<proteinExistence type="inferred from homology"/>
<keyword evidence="6" id="KW-0694">RNA-binding</keyword>
<dbReference type="GO" id="GO:1990904">
    <property type="term" value="C:ribonucleoprotein complex"/>
    <property type="evidence" value="ECO:0007669"/>
    <property type="project" value="UniProtKB-KW"/>
</dbReference>
<gene>
    <name evidence="6" type="primary">rplJ</name>
    <name evidence="7" type="ORF">FYJ85_09315</name>
</gene>
<evidence type="ECO:0000256" key="2">
    <source>
        <dbReference type="ARBA" id="ARBA00008889"/>
    </source>
</evidence>
<dbReference type="AlphaFoldDB" id="A0A844G3N1"/>
<sequence length="173" mass="18639">MRNEKQFLVKEISEKIGSADYVYFVSFAGLKVKELEDLRKQLAAQSACCHVLKNTLIKKACELLNINGADSIDFTQGTAMVFGKGDCSAVAKLLLEFGKKNDKLAAKGGYMEGEVLSSAQVGSLAELPSKPVLQAMLLGVLQAPSRNLVSVLNAKAASILNVLNAYKDKVENK</sequence>
<evidence type="ECO:0000256" key="3">
    <source>
        <dbReference type="ARBA" id="ARBA00022980"/>
    </source>
</evidence>
<dbReference type="GO" id="GO:0070180">
    <property type="term" value="F:large ribosomal subunit rRNA binding"/>
    <property type="evidence" value="ECO:0007669"/>
    <property type="project" value="UniProtKB-UniRule"/>
</dbReference>
<protein>
    <recommendedName>
        <fullName evidence="5 6">Large ribosomal subunit protein uL10</fullName>
    </recommendedName>
</protein>
<keyword evidence="3 6" id="KW-0689">Ribosomal protein</keyword>
<dbReference type="Gene3D" id="3.30.70.1730">
    <property type="match status" value="1"/>
</dbReference>
<dbReference type="RefSeq" id="WP_106054170.1">
    <property type="nucleotide sequence ID" value="NZ_CALXOB010000051.1"/>
</dbReference>
<dbReference type="InterPro" id="IPR001790">
    <property type="entry name" value="Ribosomal_uL10"/>
</dbReference>
<dbReference type="Pfam" id="PF00466">
    <property type="entry name" value="Ribosomal_L10"/>
    <property type="match status" value="1"/>
</dbReference>
<dbReference type="NCBIfam" id="NF000955">
    <property type="entry name" value="PRK00099.1-1"/>
    <property type="match status" value="1"/>
</dbReference>
<evidence type="ECO:0000256" key="6">
    <source>
        <dbReference type="HAMAP-Rule" id="MF_00362"/>
    </source>
</evidence>
<comment type="similarity">
    <text evidence="2 6">Belongs to the universal ribosomal protein uL10 family.</text>
</comment>
<dbReference type="InterPro" id="IPR047865">
    <property type="entry name" value="Ribosomal_uL10_bac_type"/>
</dbReference>
<dbReference type="InterPro" id="IPR022973">
    <property type="entry name" value="Ribosomal_uL10_bac"/>
</dbReference>
<dbReference type="EMBL" id="VUNS01000008">
    <property type="protein sequence ID" value="MST97241.1"/>
    <property type="molecule type" value="Genomic_DNA"/>
</dbReference>
<organism evidence="7 8">
    <name type="scientific">Victivallis lenta</name>
    <dbReference type="NCBI Taxonomy" id="2606640"/>
    <lineage>
        <taxon>Bacteria</taxon>
        <taxon>Pseudomonadati</taxon>
        <taxon>Lentisphaerota</taxon>
        <taxon>Lentisphaeria</taxon>
        <taxon>Victivallales</taxon>
        <taxon>Victivallaceae</taxon>
        <taxon>Victivallis</taxon>
    </lineage>
</organism>
<keyword evidence="6" id="KW-0699">rRNA-binding</keyword>
<name>A0A844G3N1_9BACT</name>
<comment type="subunit">
    <text evidence="6">Part of the ribosomal stalk of the 50S ribosomal subunit. The N-terminus interacts with L11 and the large rRNA to form the base of the stalk. The C-terminus forms an elongated spine to which L12 dimers bind in a sequential fashion forming a multimeric L10(L12)X complex.</text>
</comment>
<dbReference type="SUPFAM" id="SSF160369">
    <property type="entry name" value="Ribosomal protein L10-like"/>
    <property type="match status" value="1"/>
</dbReference>
<keyword evidence="8" id="KW-1185">Reference proteome</keyword>
<dbReference type="PANTHER" id="PTHR11560">
    <property type="entry name" value="39S RIBOSOMAL PROTEIN L10, MITOCHONDRIAL"/>
    <property type="match status" value="1"/>
</dbReference>
<accession>A0A844G3N1</accession>
<comment type="function">
    <text evidence="1 6">Forms part of the ribosomal stalk, playing a central role in the interaction of the ribosome with GTP-bound translation factors.</text>
</comment>
<evidence type="ECO:0000256" key="5">
    <source>
        <dbReference type="ARBA" id="ARBA00035202"/>
    </source>
</evidence>
<comment type="caution">
    <text evidence="7">The sequence shown here is derived from an EMBL/GenBank/DDBJ whole genome shotgun (WGS) entry which is preliminary data.</text>
</comment>
<keyword evidence="4 6" id="KW-0687">Ribonucleoprotein</keyword>
<evidence type="ECO:0000313" key="7">
    <source>
        <dbReference type="EMBL" id="MST97241.1"/>
    </source>
</evidence>
<evidence type="ECO:0000256" key="4">
    <source>
        <dbReference type="ARBA" id="ARBA00023274"/>
    </source>
</evidence>
<dbReference type="Gene3D" id="6.10.250.290">
    <property type="match status" value="1"/>
</dbReference>
<dbReference type="CDD" id="cd05797">
    <property type="entry name" value="Ribosomal_L10"/>
    <property type="match status" value="1"/>
</dbReference>
<reference evidence="7 8" key="1">
    <citation type="submission" date="2019-08" db="EMBL/GenBank/DDBJ databases">
        <title>In-depth cultivation of the pig gut microbiome towards novel bacterial diversity and tailored functional studies.</title>
        <authorList>
            <person name="Wylensek D."/>
            <person name="Hitch T.C.A."/>
            <person name="Clavel T."/>
        </authorList>
    </citation>
    <scope>NUCLEOTIDE SEQUENCE [LARGE SCALE GENOMIC DNA]</scope>
    <source>
        <strain evidence="7 8">BBE-744-WT-12</strain>
    </source>
</reference>
<dbReference type="Proteomes" id="UP000435649">
    <property type="component" value="Unassembled WGS sequence"/>
</dbReference>
<dbReference type="HAMAP" id="MF_00362">
    <property type="entry name" value="Ribosomal_uL10"/>
    <property type="match status" value="1"/>
</dbReference>
<dbReference type="GO" id="GO:0006412">
    <property type="term" value="P:translation"/>
    <property type="evidence" value="ECO:0007669"/>
    <property type="project" value="UniProtKB-UniRule"/>
</dbReference>
<dbReference type="GO" id="GO:0005840">
    <property type="term" value="C:ribosome"/>
    <property type="evidence" value="ECO:0007669"/>
    <property type="project" value="UniProtKB-KW"/>
</dbReference>
<evidence type="ECO:0000256" key="1">
    <source>
        <dbReference type="ARBA" id="ARBA00002633"/>
    </source>
</evidence>
<evidence type="ECO:0000313" key="8">
    <source>
        <dbReference type="Proteomes" id="UP000435649"/>
    </source>
</evidence>
<dbReference type="InterPro" id="IPR043141">
    <property type="entry name" value="Ribosomal_uL10-like_sf"/>
</dbReference>